<feature type="compositionally biased region" description="Basic and acidic residues" evidence="1">
    <location>
        <begin position="45"/>
        <end position="58"/>
    </location>
</feature>
<sequence>MLTYRHGSSKKRRPYNGDGIDEAEKCGSDSKKYKKNSGDGFSGDEAMRMHDNHCDGHRQMISTGRYSA</sequence>
<dbReference type="AlphaFoldDB" id="A0A8X7W4N1"/>
<name>A0A8X7W4N1_BRACI</name>
<accession>A0A8X7W4N1</accession>
<feature type="region of interest" description="Disordered" evidence="1">
    <location>
        <begin position="1"/>
        <end position="68"/>
    </location>
</feature>
<comment type="caution">
    <text evidence="2">The sequence shown here is derived from an EMBL/GenBank/DDBJ whole genome shotgun (WGS) entry which is preliminary data.</text>
</comment>
<feature type="compositionally biased region" description="Basic and acidic residues" evidence="1">
    <location>
        <begin position="22"/>
        <end position="31"/>
    </location>
</feature>
<dbReference type="EMBL" id="JAAMPC010000003">
    <property type="protein sequence ID" value="KAG2322982.1"/>
    <property type="molecule type" value="Genomic_DNA"/>
</dbReference>
<organism evidence="2 3">
    <name type="scientific">Brassica carinata</name>
    <name type="common">Ethiopian mustard</name>
    <name type="synonym">Abyssinian cabbage</name>
    <dbReference type="NCBI Taxonomy" id="52824"/>
    <lineage>
        <taxon>Eukaryota</taxon>
        <taxon>Viridiplantae</taxon>
        <taxon>Streptophyta</taxon>
        <taxon>Embryophyta</taxon>
        <taxon>Tracheophyta</taxon>
        <taxon>Spermatophyta</taxon>
        <taxon>Magnoliopsida</taxon>
        <taxon>eudicotyledons</taxon>
        <taxon>Gunneridae</taxon>
        <taxon>Pentapetalae</taxon>
        <taxon>rosids</taxon>
        <taxon>malvids</taxon>
        <taxon>Brassicales</taxon>
        <taxon>Brassicaceae</taxon>
        <taxon>Brassiceae</taxon>
        <taxon>Brassica</taxon>
    </lineage>
</organism>
<evidence type="ECO:0000313" key="3">
    <source>
        <dbReference type="Proteomes" id="UP000886595"/>
    </source>
</evidence>
<reference evidence="2 3" key="1">
    <citation type="submission" date="2020-02" db="EMBL/GenBank/DDBJ databases">
        <authorList>
            <person name="Ma Q."/>
            <person name="Huang Y."/>
            <person name="Song X."/>
            <person name="Pei D."/>
        </authorList>
    </citation>
    <scope>NUCLEOTIDE SEQUENCE [LARGE SCALE GENOMIC DNA]</scope>
    <source>
        <strain evidence="2">Sxm20200214</strain>
        <tissue evidence="2">Leaf</tissue>
    </source>
</reference>
<keyword evidence="3" id="KW-1185">Reference proteome</keyword>
<dbReference type="Proteomes" id="UP000886595">
    <property type="component" value="Unassembled WGS sequence"/>
</dbReference>
<gene>
    <name evidence="2" type="ORF">Bca52824_016195</name>
</gene>
<evidence type="ECO:0000256" key="1">
    <source>
        <dbReference type="SAM" id="MobiDB-lite"/>
    </source>
</evidence>
<proteinExistence type="predicted"/>
<protein>
    <submittedName>
        <fullName evidence="2">Uncharacterized protein</fullName>
    </submittedName>
</protein>
<evidence type="ECO:0000313" key="2">
    <source>
        <dbReference type="EMBL" id="KAG2322982.1"/>
    </source>
</evidence>